<evidence type="ECO:0000256" key="1">
    <source>
        <dbReference type="ARBA" id="ARBA00023015"/>
    </source>
</evidence>
<dbReference type="Gene3D" id="1.20.120.530">
    <property type="entry name" value="GntR ligand-binding domain-like"/>
    <property type="match status" value="1"/>
</dbReference>
<proteinExistence type="predicted"/>
<dbReference type="PATRIC" id="fig|1050174.4.peg.401"/>
<dbReference type="Pfam" id="PF07729">
    <property type="entry name" value="FCD"/>
    <property type="match status" value="1"/>
</dbReference>
<evidence type="ECO:0000313" key="6">
    <source>
        <dbReference type="Proteomes" id="UP000035368"/>
    </source>
</evidence>
<dbReference type="Gene3D" id="1.10.10.10">
    <property type="entry name" value="Winged helix-like DNA-binding domain superfamily/Winged helix DNA-binding domain"/>
    <property type="match status" value="1"/>
</dbReference>
<accession>A0A0G3GMB0</accession>
<dbReference type="InterPro" id="IPR036388">
    <property type="entry name" value="WH-like_DNA-bd_sf"/>
</dbReference>
<dbReference type="EMBL" id="CP011541">
    <property type="protein sequence ID" value="AKK02279.1"/>
    <property type="molecule type" value="Genomic_DNA"/>
</dbReference>
<dbReference type="AlphaFoldDB" id="A0A0G3GMB0"/>
<name>A0A0G3GMB0_9CORY</name>
<dbReference type="STRING" id="1050174.CEPID_01990"/>
<dbReference type="Pfam" id="PF00392">
    <property type="entry name" value="GntR"/>
    <property type="match status" value="1"/>
</dbReference>
<sequence>MAKQPSKGVVAYRELRKRIVSGVLPPGSRLQQYDLADELEMSITPLREAIRQLASEGWIHMETHRDARVAETSDDEARELLEVRYALEPLAAELAAMRRTDADLIEIRSTAKALLPVTLDTSEEAFHAHRAFHTSIFKAAHNTVLLGSLEDVWDKSDRYRRLSTNYPADDGARAVDFAQHHRLAKLIEEGDGPAAAELSREHIRNSLSAIRTGALSGSLDNNGAFKFGAH</sequence>
<dbReference type="InterPro" id="IPR008920">
    <property type="entry name" value="TF_FadR/GntR_C"/>
</dbReference>
<dbReference type="SUPFAM" id="SSF48008">
    <property type="entry name" value="GntR ligand-binding domain-like"/>
    <property type="match status" value="1"/>
</dbReference>
<dbReference type="InterPro" id="IPR011711">
    <property type="entry name" value="GntR_C"/>
</dbReference>
<dbReference type="InterPro" id="IPR000524">
    <property type="entry name" value="Tscrpt_reg_HTH_GntR"/>
</dbReference>
<dbReference type="SUPFAM" id="SSF46785">
    <property type="entry name" value="Winged helix' DNA-binding domain"/>
    <property type="match status" value="1"/>
</dbReference>
<dbReference type="GO" id="GO:0003677">
    <property type="term" value="F:DNA binding"/>
    <property type="evidence" value="ECO:0007669"/>
    <property type="project" value="UniProtKB-KW"/>
</dbReference>
<evidence type="ECO:0000313" key="5">
    <source>
        <dbReference type="EMBL" id="AKK02279.1"/>
    </source>
</evidence>
<protein>
    <submittedName>
        <fullName evidence="5">Transcriptional regulator</fullName>
    </submittedName>
</protein>
<dbReference type="CDD" id="cd07377">
    <property type="entry name" value="WHTH_GntR"/>
    <property type="match status" value="1"/>
</dbReference>
<keyword evidence="2" id="KW-0238">DNA-binding</keyword>
<reference evidence="5 6" key="1">
    <citation type="submission" date="2015-05" db="EMBL/GenBank/DDBJ databases">
        <title>Complete genome sequence of Corynebacterium epidermidicanis DSM 45586, isolated from the skin of a dog suffering from pruritus.</title>
        <authorList>
            <person name="Ruckert C."/>
            <person name="Albersmeier A."/>
            <person name="Winkler A."/>
            <person name="Tauch A."/>
        </authorList>
    </citation>
    <scope>NUCLEOTIDE SEQUENCE [LARGE SCALE GENOMIC DNA]</scope>
    <source>
        <strain evidence="5 6">DSM 45586</strain>
    </source>
</reference>
<dbReference type="RefSeq" id="WP_236684276.1">
    <property type="nucleotide sequence ID" value="NZ_CP011541.1"/>
</dbReference>
<gene>
    <name evidence="5" type="ORF">CEPID_01990</name>
</gene>
<feature type="domain" description="HTH gntR-type" evidence="4">
    <location>
        <begin position="5"/>
        <end position="72"/>
    </location>
</feature>
<dbReference type="KEGG" id="cei:CEPID_01990"/>
<evidence type="ECO:0000259" key="4">
    <source>
        <dbReference type="PROSITE" id="PS50949"/>
    </source>
</evidence>
<organism evidence="5 6">
    <name type="scientific">Corynebacterium epidermidicanis</name>
    <dbReference type="NCBI Taxonomy" id="1050174"/>
    <lineage>
        <taxon>Bacteria</taxon>
        <taxon>Bacillati</taxon>
        <taxon>Actinomycetota</taxon>
        <taxon>Actinomycetes</taxon>
        <taxon>Mycobacteriales</taxon>
        <taxon>Corynebacteriaceae</taxon>
        <taxon>Corynebacterium</taxon>
    </lineage>
</organism>
<dbReference type="SMART" id="SM00345">
    <property type="entry name" value="HTH_GNTR"/>
    <property type="match status" value="1"/>
</dbReference>
<dbReference type="SMART" id="SM00895">
    <property type="entry name" value="FCD"/>
    <property type="match status" value="1"/>
</dbReference>
<evidence type="ECO:0000256" key="2">
    <source>
        <dbReference type="ARBA" id="ARBA00023125"/>
    </source>
</evidence>
<dbReference type="InterPro" id="IPR036390">
    <property type="entry name" value="WH_DNA-bd_sf"/>
</dbReference>
<dbReference type="GO" id="GO:0003700">
    <property type="term" value="F:DNA-binding transcription factor activity"/>
    <property type="evidence" value="ECO:0007669"/>
    <property type="project" value="InterPro"/>
</dbReference>
<keyword evidence="6" id="KW-1185">Reference proteome</keyword>
<keyword evidence="3" id="KW-0804">Transcription</keyword>
<dbReference type="PANTHER" id="PTHR43537">
    <property type="entry name" value="TRANSCRIPTIONAL REGULATOR, GNTR FAMILY"/>
    <property type="match status" value="1"/>
</dbReference>
<dbReference type="Proteomes" id="UP000035368">
    <property type="component" value="Chromosome"/>
</dbReference>
<keyword evidence="1" id="KW-0805">Transcription regulation</keyword>
<dbReference type="PANTHER" id="PTHR43537:SF24">
    <property type="entry name" value="GLUCONATE OPERON TRANSCRIPTIONAL REPRESSOR"/>
    <property type="match status" value="1"/>
</dbReference>
<evidence type="ECO:0000256" key="3">
    <source>
        <dbReference type="ARBA" id="ARBA00023163"/>
    </source>
</evidence>
<dbReference type="PROSITE" id="PS50949">
    <property type="entry name" value="HTH_GNTR"/>
    <property type="match status" value="1"/>
</dbReference>